<evidence type="ECO:0000313" key="2">
    <source>
        <dbReference type="Proteomes" id="UP000503129"/>
    </source>
</evidence>
<name>A0A856MP73_9CYAN</name>
<reference evidence="1 2" key="1">
    <citation type="submission" date="2018-06" db="EMBL/GenBank/DDBJ databases">
        <title>Comparative genomics of Brasilonema spp. strains.</title>
        <authorList>
            <person name="Alvarenga D.O."/>
            <person name="Fiore M.F."/>
            <person name="Varani A.M."/>
        </authorList>
    </citation>
    <scope>NUCLEOTIDE SEQUENCE [LARGE SCALE GENOMIC DNA]</scope>
    <source>
        <strain evidence="1 2">CENA114</strain>
    </source>
</reference>
<dbReference type="Proteomes" id="UP000503129">
    <property type="component" value="Chromosome"/>
</dbReference>
<dbReference type="EMBL" id="CP030118">
    <property type="protein sequence ID" value="QDL12332.1"/>
    <property type="molecule type" value="Genomic_DNA"/>
</dbReference>
<dbReference type="KEGG" id="bsen:DP114_19870"/>
<proteinExistence type="predicted"/>
<accession>A0A856MP73</accession>
<sequence length="346" mass="39890">MSDADKAKRIVSPWWRWPLEAFFPDKKFDGQFQNPGNEQVFDFDAVMESFDPITMITSEITYYPENDKRELFAVFVSGLGQSESESSKRSRRYADTLLTGIANMNNSTFLKKRPVVACINRRLDWANAALDYFGLSGSPVIENLATLITYAVNNSKPLNLSGDSLGTIFLARAIKLAKTNFICEHARVFDFKQRRIQEQIWKQRTSQLINVFTFGNGYQKWVAGPNYIMVFIQGDPLTENFGITPQRAIKQKRKDIKFLIFPRLFTQGSFEAHNMMFTIELLRETFDKNHIEIGDFLGLYNKLNSGTLKIATPDEVTWPRDMKDYTWDQNSLKSIPSLSRQESNFN</sequence>
<keyword evidence="2" id="KW-1185">Reference proteome</keyword>
<dbReference type="AlphaFoldDB" id="A0A856MP73"/>
<gene>
    <name evidence="1" type="ORF">DP114_19870</name>
</gene>
<evidence type="ECO:0000313" key="1">
    <source>
        <dbReference type="EMBL" id="QDL12332.1"/>
    </source>
</evidence>
<organism evidence="1 2">
    <name type="scientific">Brasilonema sennae CENA114</name>
    <dbReference type="NCBI Taxonomy" id="415709"/>
    <lineage>
        <taxon>Bacteria</taxon>
        <taxon>Bacillati</taxon>
        <taxon>Cyanobacteriota</taxon>
        <taxon>Cyanophyceae</taxon>
        <taxon>Nostocales</taxon>
        <taxon>Scytonemataceae</taxon>
        <taxon>Brasilonema</taxon>
        <taxon>Bromeliae group (in: Brasilonema)</taxon>
    </lineage>
</organism>
<protein>
    <submittedName>
        <fullName evidence="1">Uncharacterized protein</fullName>
    </submittedName>
</protein>